<gene>
    <name evidence="4" type="ORF">UFOPK1643_00193</name>
</gene>
<dbReference type="InterPro" id="IPR016160">
    <property type="entry name" value="Ald_DH_CS_CYS"/>
</dbReference>
<feature type="domain" description="Aldehyde dehydrogenase" evidence="3">
    <location>
        <begin position="15"/>
        <end position="475"/>
    </location>
</feature>
<protein>
    <submittedName>
        <fullName evidence="4">Unannotated protein</fullName>
    </submittedName>
</protein>
<accession>A0A6J6DBD2</accession>
<dbReference type="SUPFAM" id="SSF53720">
    <property type="entry name" value="ALDH-like"/>
    <property type="match status" value="1"/>
</dbReference>
<dbReference type="EMBL" id="CAEZTK010000007">
    <property type="protein sequence ID" value="CAB4561241.1"/>
    <property type="molecule type" value="Genomic_DNA"/>
</dbReference>
<name>A0A6J6DBD2_9ZZZZ</name>
<dbReference type="Pfam" id="PF00171">
    <property type="entry name" value="Aldedh"/>
    <property type="match status" value="1"/>
</dbReference>
<dbReference type="Gene3D" id="3.40.605.10">
    <property type="entry name" value="Aldehyde Dehydrogenase, Chain A, domain 1"/>
    <property type="match status" value="1"/>
</dbReference>
<evidence type="ECO:0000259" key="3">
    <source>
        <dbReference type="Pfam" id="PF00171"/>
    </source>
</evidence>
<dbReference type="Gene3D" id="3.40.309.10">
    <property type="entry name" value="Aldehyde Dehydrogenase, Chain A, domain 2"/>
    <property type="match status" value="1"/>
</dbReference>
<evidence type="ECO:0000256" key="2">
    <source>
        <dbReference type="ARBA" id="ARBA00023002"/>
    </source>
</evidence>
<evidence type="ECO:0000256" key="1">
    <source>
        <dbReference type="ARBA" id="ARBA00009986"/>
    </source>
</evidence>
<dbReference type="InterPro" id="IPR016161">
    <property type="entry name" value="Ald_DH/histidinol_DH"/>
</dbReference>
<comment type="similarity">
    <text evidence="1">Belongs to the aldehyde dehydrogenase family.</text>
</comment>
<sequence>MALTFKSGIYINGQWVQPSSKAVLDVTNPATGELLASIPAAGRDEARAAVVAADKAFKSWSGLNANERAAYLRKANAIFIERAQEIGEVMTLEQGKPIAEAVGEVLWGADYLLWYAEEIRRSNGTIVPSDSLNQRFYLRRRARGVVACITPWNFPNAMLLRKIAPAVGAGNTIVAKPAEETPLSAIKIFEVFHDAGFPAGVLNLVCGEPAPIGDVLLESPEVRQISFTGSTEVGRMLSERGGAQLKKVTVELGGVAPFIVFPDADLDVAINNLMWGKFANQGQSCVAPNRVLIHKDIFDKFTAAAKKRVEDLKLGHGIKGGFEVGPMISEEAVTRVNAQLEDAKKKGAKVVAGGQIPSGIDPKRWCAPTIIVDAPKDALVTCHETFGPLVAFEPFTSEAEMIDSVNASESGLGAYLFTKDLAIAHRVSEALEYGMVVINGSSFGYVQTPFGGTKGSGDGREGGQDGLLEYQELQYINMNF</sequence>
<dbReference type="FunFam" id="3.40.309.10:FF:000004">
    <property type="entry name" value="Succinate-semialdehyde dehydrogenase I"/>
    <property type="match status" value="1"/>
</dbReference>
<dbReference type="PANTHER" id="PTHR43353:SF5">
    <property type="entry name" value="SUCCINATE-SEMIALDEHYDE DEHYDROGENASE, MITOCHONDRIAL"/>
    <property type="match status" value="1"/>
</dbReference>
<dbReference type="CDD" id="cd07103">
    <property type="entry name" value="ALDH_F5_SSADH_GabD"/>
    <property type="match status" value="1"/>
</dbReference>
<dbReference type="InterPro" id="IPR015590">
    <property type="entry name" value="Aldehyde_DH_dom"/>
</dbReference>
<proteinExistence type="inferred from homology"/>
<dbReference type="InterPro" id="IPR050740">
    <property type="entry name" value="Aldehyde_DH_Superfamily"/>
</dbReference>
<dbReference type="InterPro" id="IPR016162">
    <property type="entry name" value="Ald_DH_N"/>
</dbReference>
<dbReference type="GO" id="GO:0004777">
    <property type="term" value="F:succinate-semialdehyde dehydrogenase (NAD+) activity"/>
    <property type="evidence" value="ECO:0007669"/>
    <property type="project" value="TreeGrafter"/>
</dbReference>
<keyword evidence="2" id="KW-0560">Oxidoreductase</keyword>
<reference evidence="4" key="1">
    <citation type="submission" date="2020-05" db="EMBL/GenBank/DDBJ databases">
        <authorList>
            <person name="Chiriac C."/>
            <person name="Salcher M."/>
            <person name="Ghai R."/>
            <person name="Kavagutti S V."/>
        </authorList>
    </citation>
    <scope>NUCLEOTIDE SEQUENCE</scope>
</reference>
<dbReference type="AlphaFoldDB" id="A0A6J6DBD2"/>
<dbReference type="InterPro" id="IPR016163">
    <property type="entry name" value="Ald_DH_C"/>
</dbReference>
<dbReference type="FunFam" id="3.40.605.10:FF:000007">
    <property type="entry name" value="NAD/NADP-dependent betaine aldehyde dehydrogenase"/>
    <property type="match status" value="1"/>
</dbReference>
<evidence type="ECO:0000313" key="4">
    <source>
        <dbReference type="EMBL" id="CAB4561241.1"/>
    </source>
</evidence>
<organism evidence="4">
    <name type="scientific">freshwater metagenome</name>
    <dbReference type="NCBI Taxonomy" id="449393"/>
    <lineage>
        <taxon>unclassified sequences</taxon>
        <taxon>metagenomes</taxon>
        <taxon>ecological metagenomes</taxon>
    </lineage>
</organism>
<dbReference type="PROSITE" id="PS00070">
    <property type="entry name" value="ALDEHYDE_DEHYDR_CYS"/>
    <property type="match status" value="1"/>
</dbReference>
<dbReference type="PANTHER" id="PTHR43353">
    <property type="entry name" value="SUCCINATE-SEMIALDEHYDE DEHYDROGENASE, MITOCHONDRIAL"/>
    <property type="match status" value="1"/>
</dbReference>
<dbReference type="GO" id="GO:0009450">
    <property type="term" value="P:gamma-aminobutyric acid catabolic process"/>
    <property type="evidence" value="ECO:0007669"/>
    <property type="project" value="TreeGrafter"/>
</dbReference>